<sequence length="206" mass="21814">MTQDNFNFRVPGVVDGQVFVDKNICLHADYNNQNRVPLTIAANTGDLDKGTVMGVTAADGYWRPVRRAPIQVAIAASGATATLTAATIGNFKQGDPVFLCKADGSGAFNAGTITLIAGIVITFSTAATGTFAIGDYIYVKDGSEVAQLILGDVVQDATSPRVANAFFSGNFILSTLIGVDNLVTKDLMARAVLYYNNNANDYIYIL</sequence>
<gene>
    <name evidence="1" type="ORF">P4I72_29765</name>
</gene>
<accession>A0ABU6GAR9</accession>
<dbReference type="RefSeq" id="WP_326075276.1">
    <property type="nucleotide sequence ID" value="NZ_JARLKY010000090.1"/>
</dbReference>
<evidence type="ECO:0000313" key="2">
    <source>
        <dbReference type="Proteomes" id="UP001338137"/>
    </source>
</evidence>
<reference evidence="1 2" key="1">
    <citation type="submission" date="2023-03" db="EMBL/GenBank/DDBJ databases">
        <title>Bacillus Genome Sequencing.</title>
        <authorList>
            <person name="Dunlap C."/>
        </authorList>
    </citation>
    <scope>NUCLEOTIDE SEQUENCE [LARGE SCALE GENOMIC DNA]</scope>
    <source>
        <strain evidence="1 2">BD-533</strain>
    </source>
</reference>
<evidence type="ECO:0008006" key="3">
    <source>
        <dbReference type="Google" id="ProtNLM"/>
    </source>
</evidence>
<proteinExistence type="predicted"/>
<protein>
    <recommendedName>
        <fullName evidence="3">Head decoration protein</fullName>
    </recommendedName>
</protein>
<dbReference type="Proteomes" id="UP001338137">
    <property type="component" value="Unassembled WGS sequence"/>
</dbReference>
<name>A0ABU6GAR9_9BACL</name>
<comment type="caution">
    <text evidence="1">The sequence shown here is derived from an EMBL/GenBank/DDBJ whole genome shotgun (WGS) entry which is preliminary data.</text>
</comment>
<dbReference type="EMBL" id="JARLKY010000090">
    <property type="protein sequence ID" value="MEC0231293.1"/>
    <property type="molecule type" value="Genomic_DNA"/>
</dbReference>
<keyword evidence="2" id="KW-1185">Reference proteome</keyword>
<organism evidence="1 2">
    <name type="scientific">Paenibacillus alba</name>
    <dbReference type="NCBI Taxonomy" id="1197127"/>
    <lineage>
        <taxon>Bacteria</taxon>
        <taxon>Bacillati</taxon>
        <taxon>Bacillota</taxon>
        <taxon>Bacilli</taxon>
        <taxon>Bacillales</taxon>
        <taxon>Paenibacillaceae</taxon>
        <taxon>Paenibacillus</taxon>
    </lineage>
</organism>
<evidence type="ECO:0000313" key="1">
    <source>
        <dbReference type="EMBL" id="MEC0231293.1"/>
    </source>
</evidence>